<dbReference type="EMBL" id="VTPC01090948">
    <property type="protein sequence ID" value="KAF2880586.1"/>
    <property type="molecule type" value="Genomic_DNA"/>
</dbReference>
<dbReference type="FunFam" id="1.25.10.10:FF:000808">
    <property type="entry name" value="Adaptor related protein complex 3 subunit delta 1"/>
    <property type="match status" value="1"/>
</dbReference>
<keyword evidence="4" id="KW-0677">Repeat</keyword>
<dbReference type="GO" id="GO:0098830">
    <property type="term" value="C:presynaptic endosome"/>
    <property type="evidence" value="ECO:0007669"/>
    <property type="project" value="TreeGrafter"/>
</dbReference>
<evidence type="ECO:0000256" key="1">
    <source>
        <dbReference type="ARBA" id="ARBA00004308"/>
    </source>
</evidence>
<evidence type="ECO:0000259" key="7">
    <source>
        <dbReference type="Pfam" id="PF01602"/>
    </source>
</evidence>
<feature type="non-terminal residue" evidence="8">
    <location>
        <position position="1"/>
    </location>
</feature>
<dbReference type="GO" id="GO:1904115">
    <property type="term" value="C:axon cytoplasm"/>
    <property type="evidence" value="ECO:0007669"/>
    <property type="project" value="GOC"/>
</dbReference>
<dbReference type="OrthoDB" id="10264595at2759"/>
<keyword evidence="6" id="KW-0472">Membrane</keyword>
<evidence type="ECO:0000256" key="3">
    <source>
        <dbReference type="ARBA" id="ARBA00022448"/>
    </source>
</evidence>
<evidence type="ECO:0000256" key="4">
    <source>
        <dbReference type="ARBA" id="ARBA00022737"/>
    </source>
</evidence>
<dbReference type="SUPFAM" id="SSF48371">
    <property type="entry name" value="ARM repeat"/>
    <property type="match status" value="1"/>
</dbReference>
<gene>
    <name evidence="8" type="ORF">ILUMI_25587</name>
</gene>
<evidence type="ECO:0000256" key="2">
    <source>
        <dbReference type="ARBA" id="ARBA00006613"/>
    </source>
</evidence>
<evidence type="ECO:0000256" key="6">
    <source>
        <dbReference type="ARBA" id="ARBA00023136"/>
    </source>
</evidence>
<comment type="subcellular location">
    <subcellularLocation>
        <location evidence="1">Endomembrane system</location>
    </subcellularLocation>
</comment>
<keyword evidence="3" id="KW-0813">Transport</keyword>
<dbReference type="PANTHER" id="PTHR22781:SF12">
    <property type="entry name" value="AP-3 COMPLEX SUBUNIT DELTA-1"/>
    <property type="match status" value="1"/>
</dbReference>
<dbReference type="InterPro" id="IPR017105">
    <property type="entry name" value="AP3_complex_dsu"/>
</dbReference>
<dbReference type="InterPro" id="IPR016024">
    <property type="entry name" value="ARM-type_fold"/>
</dbReference>
<name>A0A8K0C878_IGNLU</name>
<keyword evidence="5" id="KW-0653">Protein transport</keyword>
<keyword evidence="9" id="KW-1185">Reference proteome</keyword>
<organism evidence="8 9">
    <name type="scientific">Ignelater luminosus</name>
    <name type="common">Cucubano</name>
    <name type="synonym">Pyrophorus luminosus</name>
    <dbReference type="NCBI Taxonomy" id="2038154"/>
    <lineage>
        <taxon>Eukaryota</taxon>
        <taxon>Metazoa</taxon>
        <taxon>Ecdysozoa</taxon>
        <taxon>Arthropoda</taxon>
        <taxon>Hexapoda</taxon>
        <taxon>Insecta</taxon>
        <taxon>Pterygota</taxon>
        <taxon>Neoptera</taxon>
        <taxon>Endopterygota</taxon>
        <taxon>Coleoptera</taxon>
        <taxon>Polyphaga</taxon>
        <taxon>Elateriformia</taxon>
        <taxon>Elateroidea</taxon>
        <taxon>Elateridae</taxon>
        <taxon>Agrypninae</taxon>
        <taxon>Pyrophorini</taxon>
        <taxon>Ignelater</taxon>
    </lineage>
</organism>
<dbReference type="GO" id="GO:0043195">
    <property type="term" value="C:terminal bouton"/>
    <property type="evidence" value="ECO:0007669"/>
    <property type="project" value="TreeGrafter"/>
</dbReference>
<dbReference type="GO" id="GO:0010008">
    <property type="term" value="C:endosome membrane"/>
    <property type="evidence" value="ECO:0007669"/>
    <property type="project" value="TreeGrafter"/>
</dbReference>
<evidence type="ECO:0000313" key="8">
    <source>
        <dbReference type="EMBL" id="KAF2880586.1"/>
    </source>
</evidence>
<dbReference type="Pfam" id="PF01602">
    <property type="entry name" value="Adaptin_N"/>
    <property type="match status" value="1"/>
</dbReference>
<sequence>MALKKVKGNFERMFDKNLTDLVRGIRNNKENEAKYIAQCMEDIKQELRQDNLSVKSNAIAKLTYLQMLGYDISWAGFNIIEVMSSNKFTLKRIGYLAASQSFHCDSELLMLTTNMIRKELNSQNQYEAGLALTSLSCYISTDLARDLSNDILTLLSSTKPYIRKKAVLMMYKVFLKYPDALRPAFPRLKEKLEDPDPGVQSAAVNVVCELARKNPKNYLSLAPVFFKLMTTSTNNWMLIKIIKLFGALTPLEPRLGKKLIEPLTNLIHSTSAMSLLYECINTVIAVLISISSGMPNHAASIQLCVQKLRILIEDSDQNLKYLGLLAMSKILKTHPKSVQAHKDLILQCLEDKDESIRLRALDLLYGM</sequence>
<dbReference type="GO" id="GO:0048499">
    <property type="term" value="P:synaptic vesicle membrane organization"/>
    <property type="evidence" value="ECO:0007669"/>
    <property type="project" value="TreeGrafter"/>
</dbReference>
<dbReference type="AlphaFoldDB" id="A0A8K0C878"/>
<evidence type="ECO:0000313" key="9">
    <source>
        <dbReference type="Proteomes" id="UP000801492"/>
    </source>
</evidence>
<feature type="domain" description="Clathrin/coatomer adaptor adaptin-like N-terminal" evidence="7">
    <location>
        <begin position="32"/>
        <end position="367"/>
    </location>
</feature>
<dbReference type="GO" id="GO:0030123">
    <property type="term" value="C:AP-3 adaptor complex"/>
    <property type="evidence" value="ECO:0007669"/>
    <property type="project" value="InterPro"/>
</dbReference>
<dbReference type="Proteomes" id="UP000801492">
    <property type="component" value="Unassembled WGS sequence"/>
</dbReference>
<accession>A0A8K0C878</accession>
<dbReference type="GO" id="GO:0048490">
    <property type="term" value="P:anterograde synaptic vesicle transport"/>
    <property type="evidence" value="ECO:0007669"/>
    <property type="project" value="TreeGrafter"/>
</dbReference>
<comment type="caution">
    <text evidence="8">The sequence shown here is derived from an EMBL/GenBank/DDBJ whole genome shotgun (WGS) entry which is preliminary data.</text>
</comment>
<protein>
    <recommendedName>
        <fullName evidence="7">Clathrin/coatomer adaptor adaptin-like N-terminal domain-containing protein</fullName>
    </recommendedName>
</protein>
<dbReference type="PANTHER" id="PTHR22781">
    <property type="entry name" value="DELTA ADAPTIN-RELATED"/>
    <property type="match status" value="1"/>
</dbReference>
<dbReference type="GO" id="GO:0098943">
    <property type="term" value="P:neurotransmitter receptor transport, postsynaptic endosome to lysosome"/>
    <property type="evidence" value="ECO:0007669"/>
    <property type="project" value="TreeGrafter"/>
</dbReference>
<dbReference type="InterPro" id="IPR011989">
    <property type="entry name" value="ARM-like"/>
</dbReference>
<dbReference type="GO" id="GO:0006896">
    <property type="term" value="P:Golgi to vacuole transport"/>
    <property type="evidence" value="ECO:0007669"/>
    <property type="project" value="TreeGrafter"/>
</dbReference>
<reference evidence="8" key="1">
    <citation type="submission" date="2019-08" db="EMBL/GenBank/DDBJ databases">
        <title>The genome of the North American firefly Photinus pyralis.</title>
        <authorList>
            <consortium name="Photinus pyralis genome working group"/>
            <person name="Fallon T.R."/>
            <person name="Sander Lower S.E."/>
            <person name="Weng J.-K."/>
        </authorList>
    </citation>
    <scope>NUCLEOTIDE SEQUENCE</scope>
    <source>
        <strain evidence="8">TRF0915ILg1</strain>
        <tissue evidence="8">Whole body</tissue>
    </source>
</reference>
<dbReference type="InterPro" id="IPR002553">
    <property type="entry name" value="Clathrin/coatomer_adapt-like_N"/>
</dbReference>
<dbReference type="GO" id="GO:0016182">
    <property type="term" value="P:synaptic vesicle budding from endosome"/>
    <property type="evidence" value="ECO:0007669"/>
    <property type="project" value="TreeGrafter"/>
</dbReference>
<comment type="similarity">
    <text evidence="2">Belongs to the adaptor complexes large subunit family.</text>
</comment>
<proteinExistence type="inferred from homology"/>
<dbReference type="GO" id="GO:0006623">
    <property type="term" value="P:protein targeting to vacuole"/>
    <property type="evidence" value="ECO:0007669"/>
    <property type="project" value="TreeGrafter"/>
</dbReference>
<evidence type="ECO:0000256" key="5">
    <source>
        <dbReference type="ARBA" id="ARBA00022927"/>
    </source>
</evidence>
<dbReference type="Gene3D" id="1.25.10.10">
    <property type="entry name" value="Leucine-rich Repeat Variant"/>
    <property type="match status" value="1"/>
</dbReference>